<proteinExistence type="predicted"/>
<evidence type="ECO:0000313" key="1">
    <source>
        <dbReference type="EMBL" id="QFZ84619.1"/>
    </source>
</evidence>
<sequence>MIYPTLWVELLDSTAHDRFGQPMLVSKGRFKVCPVKLIFGEDRTTVRTDSSGSHGSAQETVSDVVVLARPAQKLDTGDVLQILGNRVVIREIHPRYTVLGKHDHNEVRCEGWV</sequence>
<evidence type="ECO:0000313" key="2">
    <source>
        <dbReference type="Proteomes" id="UP000326780"/>
    </source>
</evidence>
<gene>
    <name evidence="1" type="ORF">GFK26_18505</name>
</gene>
<organism evidence="1 2">
    <name type="scientific">Variovorax paradoxus</name>
    <dbReference type="NCBI Taxonomy" id="34073"/>
    <lineage>
        <taxon>Bacteria</taxon>
        <taxon>Pseudomonadati</taxon>
        <taxon>Pseudomonadota</taxon>
        <taxon>Betaproteobacteria</taxon>
        <taxon>Burkholderiales</taxon>
        <taxon>Comamonadaceae</taxon>
        <taxon>Variovorax</taxon>
    </lineage>
</organism>
<dbReference type="Proteomes" id="UP000326780">
    <property type="component" value="Chromosome"/>
</dbReference>
<dbReference type="EMBL" id="CP045644">
    <property type="protein sequence ID" value="QFZ84619.1"/>
    <property type="molecule type" value="Genomic_DNA"/>
</dbReference>
<reference evidence="1 2" key="1">
    <citation type="submission" date="2019-10" db="EMBL/GenBank/DDBJ databases">
        <title>Complete genome sequence of Variovorax paradoxus 5C-2.</title>
        <authorList>
            <person name="Gogoleva N.E."/>
            <person name="Balkin A.S."/>
        </authorList>
    </citation>
    <scope>NUCLEOTIDE SEQUENCE [LARGE SCALE GENOMIC DNA]</scope>
    <source>
        <strain evidence="1 2">5C-2</strain>
    </source>
</reference>
<accession>A0A5Q0M556</accession>
<dbReference type="AlphaFoldDB" id="A0A5Q0M556"/>
<protein>
    <submittedName>
        <fullName evidence="1">Uncharacterized protein</fullName>
    </submittedName>
</protein>
<name>A0A5Q0M556_VARPD</name>
<dbReference type="RefSeq" id="WP_153283241.1">
    <property type="nucleotide sequence ID" value="NZ_CP045644.1"/>
</dbReference>